<organism evidence="1 2">
    <name type="scientific">Rhodococcus gordoniae</name>
    <dbReference type="NCBI Taxonomy" id="223392"/>
    <lineage>
        <taxon>Bacteria</taxon>
        <taxon>Bacillati</taxon>
        <taxon>Actinomycetota</taxon>
        <taxon>Actinomycetes</taxon>
        <taxon>Mycobacteriales</taxon>
        <taxon>Nocardiaceae</taxon>
        <taxon>Rhodococcus</taxon>
    </lineage>
</organism>
<dbReference type="RefSeq" id="WP_147290691.1">
    <property type="nucleotide sequence ID" value="NZ_LPZN01000011.1"/>
</dbReference>
<evidence type="ECO:0000313" key="2">
    <source>
        <dbReference type="Proteomes" id="UP000254569"/>
    </source>
</evidence>
<protein>
    <recommendedName>
        <fullName evidence="3">GIY-YIG domain-containing protein</fullName>
    </recommendedName>
</protein>
<name>A0A379LTC3_9NOCA</name>
<evidence type="ECO:0008006" key="3">
    <source>
        <dbReference type="Google" id="ProtNLM"/>
    </source>
</evidence>
<evidence type="ECO:0000313" key="1">
    <source>
        <dbReference type="EMBL" id="SUE13279.1"/>
    </source>
</evidence>
<dbReference type="AlphaFoldDB" id="A0A379LTC3"/>
<reference evidence="1 2" key="1">
    <citation type="submission" date="2018-06" db="EMBL/GenBank/DDBJ databases">
        <authorList>
            <consortium name="Pathogen Informatics"/>
            <person name="Doyle S."/>
        </authorList>
    </citation>
    <scope>NUCLEOTIDE SEQUENCE [LARGE SCALE GENOMIC DNA]</scope>
    <source>
        <strain evidence="1 2">NCTC13296</strain>
    </source>
</reference>
<dbReference type="OrthoDB" id="138787at2"/>
<keyword evidence="2" id="KW-1185">Reference proteome</keyword>
<dbReference type="EMBL" id="UGVI01000001">
    <property type="protein sequence ID" value="SUE13279.1"/>
    <property type="molecule type" value="Genomic_DNA"/>
</dbReference>
<accession>A0A379LTC3</accession>
<proteinExistence type="predicted"/>
<sequence>MQSIDSWASTNGFGPRVTYTPEALSVSRSPRGPRGARGIYLVEFSNGACYIGISGSNCAHRLAAHGKTYDDISAFRLQRFSGSYSALRARERELIHDAEKHGLVVRNREHALCFEGTSVFDDVVDPDEQELWLEEPSVRNALDDVCASPELPASHIEGYAHRWKRFTDRPDADELVRLVNVYLSNAVCHPHRTEAQFWSISCLPTSNPNRLACMTLNWMETFVLFVAPSGQVRASLFVDGEELPQGRIRQALYLRRRGIRRSGITHAPGGPTQKHLIARGPEAIAAMITDPVIARAAASMNLALMRKGRSSQTRSHCAQLAQAALHSALPDPA</sequence>
<dbReference type="Proteomes" id="UP000254569">
    <property type="component" value="Unassembled WGS sequence"/>
</dbReference>
<gene>
    <name evidence="1" type="ORF">NCTC13296_00087</name>
</gene>